<comment type="caution">
    <text evidence="1">The sequence shown here is derived from an EMBL/GenBank/DDBJ whole genome shotgun (WGS) entry which is preliminary data.</text>
</comment>
<dbReference type="Proteomes" id="UP000654004">
    <property type="component" value="Unassembled WGS sequence"/>
</dbReference>
<protein>
    <submittedName>
        <fullName evidence="1">Uncharacterized protein</fullName>
    </submittedName>
</protein>
<keyword evidence="2" id="KW-1185">Reference proteome</keyword>
<gene>
    <name evidence="1" type="ORF">GCM10009410_04010</name>
</gene>
<proteinExistence type="predicted"/>
<evidence type="ECO:0000313" key="2">
    <source>
        <dbReference type="Proteomes" id="UP000654004"/>
    </source>
</evidence>
<name>A0ABQ2QCB6_9GAMM</name>
<dbReference type="EMBL" id="BMQW01000001">
    <property type="protein sequence ID" value="GGP75155.1"/>
    <property type="molecule type" value="Genomic_DNA"/>
</dbReference>
<organism evidence="1 2">
    <name type="scientific">Shewanella ulleungensis</name>
    <dbReference type="NCBI Taxonomy" id="2282699"/>
    <lineage>
        <taxon>Bacteria</taxon>
        <taxon>Pseudomonadati</taxon>
        <taxon>Pseudomonadota</taxon>
        <taxon>Gammaproteobacteria</taxon>
        <taxon>Alteromonadales</taxon>
        <taxon>Shewanellaceae</taxon>
        <taxon>Shewanella</taxon>
    </lineage>
</organism>
<sequence length="52" mass="5986">MYVKAIKYGFIDSLAKTIREKNIFKAIVAALRKDQNHIIYCLIIANFNLVIS</sequence>
<accession>A0ABQ2QCB6</accession>
<evidence type="ECO:0000313" key="1">
    <source>
        <dbReference type="EMBL" id="GGP75155.1"/>
    </source>
</evidence>
<reference evidence="2" key="1">
    <citation type="journal article" date="2019" name="Int. J. Syst. Evol. Microbiol.">
        <title>The Global Catalogue of Microorganisms (GCM) 10K type strain sequencing project: providing services to taxonomists for standard genome sequencing and annotation.</title>
        <authorList>
            <consortium name="The Broad Institute Genomics Platform"/>
            <consortium name="The Broad Institute Genome Sequencing Center for Infectious Disease"/>
            <person name="Wu L."/>
            <person name="Ma J."/>
        </authorList>
    </citation>
    <scope>NUCLEOTIDE SEQUENCE [LARGE SCALE GENOMIC DNA]</scope>
    <source>
        <strain evidence="2">JCM 32305</strain>
    </source>
</reference>